<dbReference type="EMBL" id="CP054160">
    <property type="protein sequence ID" value="QKJ57738.2"/>
    <property type="molecule type" value="Genomic_DNA"/>
</dbReference>
<keyword evidence="1" id="KW-0805">Transcription regulation</keyword>
<protein>
    <submittedName>
        <fullName evidence="7">Helix-turn-helix transcriptional regulator</fullName>
    </submittedName>
</protein>
<organism evidence="7 8">
    <name type="scientific">Serratia fonticola</name>
    <dbReference type="NCBI Taxonomy" id="47917"/>
    <lineage>
        <taxon>Bacteria</taxon>
        <taxon>Pseudomonadati</taxon>
        <taxon>Pseudomonadota</taxon>
        <taxon>Gammaproteobacteria</taxon>
        <taxon>Enterobacterales</taxon>
        <taxon>Yersiniaceae</taxon>
        <taxon>Serratia</taxon>
    </lineage>
</organism>
<dbReference type="Proteomes" id="UP000503464">
    <property type="component" value="Chromosome"/>
</dbReference>
<dbReference type="SMART" id="SM00421">
    <property type="entry name" value="HTH_LUXR"/>
    <property type="match status" value="1"/>
</dbReference>
<dbReference type="Pfam" id="PF00196">
    <property type="entry name" value="GerE"/>
    <property type="match status" value="1"/>
</dbReference>
<proteinExistence type="predicted"/>
<dbReference type="PANTHER" id="PTHR44688">
    <property type="entry name" value="DNA-BINDING TRANSCRIPTIONAL ACTIVATOR DEVR_DOSR"/>
    <property type="match status" value="1"/>
</dbReference>
<dbReference type="SUPFAM" id="SSF46894">
    <property type="entry name" value="C-terminal effector domain of the bipartite response regulators"/>
    <property type="match status" value="1"/>
</dbReference>
<evidence type="ECO:0000256" key="4">
    <source>
        <dbReference type="ARBA" id="ARBA00023163"/>
    </source>
</evidence>
<keyword evidence="4" id="KW-0804">Transcription</keyword>
<reference evidence="8" key="1">
    <citation type="submission" date="2020-03" db="EMBL/GenBank/DDBJ databases">
        <title>Genome sequences of seven Enterobacteriaceae strains isolated from Canadian wastewater treatment facilities.</title>
        <authorList>
            <person name="Huang H."/>
            <person name="Chmara J.T."/>
            <person name="Duceppe M.-O."/>
        </authorList>
    </citation>
    <scope>NUCLEOTIDE SEQUENCE [LARGE SCALE GENOMIC DNA]</scope>
    <source>
        <strain evidence="8">Biosolid 3</strain>
    </source>
</reference>
<evidence type="ECO:0000256" key="3">
    <source>
        <dbReference type="ARBA" id="ARBA00023159"/>
    </source>
</evidence>
<dbReference type="Gene3D" id="1.10.10.10">
    <property type="entry name" value="Winged helix-like DNA-binding domain superfamily/Winged helix DNA-binding domain"/>
    <property type="match status" value="1"/>
</dbReference>
<dbReference type="RefSeq" id="WP_221035271.1">
    <property type="nucleotide sequence ID" value="NZ_CP054160.3"/>
</dbReference>
<feature type="compositionally biased region" description="Polar residues" evidence="5">
    <location>
        <begin position="241"/>
        <end position="259"/>
    </location>
</feature>
<sequence>MKQPLSIMIIDADRYFTYGLGLGLQAYFQARQQDIRLLEETQVGSDIDIIFLGDLVTSYPWHYRLHQRKNHPMVFFITEQGRNKNQLKPRVHCEQCHTRALYRHQPISSLYERLDSVLFSPFASPAAPSYDCTCMSPLTSREEEVLRCIHMGMNGQDTGNYLQISNKTANAHKQNAMRKLNFRCNQELYQWLLQGGGHYLNERSSINLPRLPPRPKVPAETSLISPAQLMGRQRKDRPYTALSTHKQSDTLGQREPVST</sequence>
<gene>
    <name evidence="7" type="ORF">G9399_04205</name>
</gene>
<evidence type="ECO:0000256" key="2">
    <source>
        <dbReference type="ARBA" id="ARBA00023125"/>
    </source>
</evidence>
<dbReference type="GO" id="GO:0006355">
    <property type="term" value="P:regulation of DNA-templated transcription"/>
    <property type="evidence" value="ECO:0007669"/>
    <property type="project" value="InterPro"/>
</dbReference>
<dbReference type="InterPro" id="IPR000792">
    <property type="entry name" value="Tscrpt_reg_LuxR_C"/>
</dbReference>
<evidence type="ECO:0000256" key="5">
    <source>
        <dbReference type="SAM" id="MobiDB-lite"/>
    </source>
</evidence>
<dbReference type="InterPro" id="IPR036388">
    <property type="entry name" value="WH-like_DNA-bd_sf"/>
</dbReference>
<dbReference type="GO" id="GO:0003677">
    <property type="term" value="F:DNA binding"/>
    <property type="evidence" value="ECO:0007669"/>
    <property type="project" value="UniProtKB-KW"/>
</dbReference>
<dbReference type="CDD" id="cd06170">
    <property type="entry name" value="LuxR_C_like"/>
    <property type="match status" value="1"/>
</dbReference>
<dbReference type="AlphaFoldDB" id="A0AAE7EFJ6"/>
<name>A0AAE7EFJ6_SERFO</name>
<feature type="domain" description="HTH luxR-type" evidence="6">
    <location>
        <begin position="131"/>
        <end position="196"/>
    </location>
</feature>
<accession>A0AAE7EFJ6</accession>
<feature type="region of interest" description="Disordered" evidence="5">
    <location>
        <begin position="210"/>
        <end position="259"/>
    </location>
</feature>
<evidence type="ECO:0000259" key="6">
    <source>
        <dbReference type="PROSITE" id="PS50043"/>
    </source>
</evidence>
<keyword evidence="2" id="KW-0238">DNA-binding</keyword>
<dbReference type="PRINTS" id="PR00038">
    <property type="entry name" value="HTHLUXR"/>
</dbReference>
<evidence type="ECO:0000256" key="1">
    <source>
        <dbReference type="ARBA" id="ARBA00023015"/>
    </source>
</evidence>
<evidence type="ECO:0000313" key="7">
    <source>
        <dbReference type="EMBL" id="QKJ57738.2"/>
    </source>
</evidence>
<keyword evidence="3" id="KW-0010">Activator</keyword>
<dbReference type="PROSITE" id="PS50043">
    <property type="entry name" value="HTH_LUXR_2"/>
    <property type="match status" value="1"/>
</dbReference>
<dbReference type="PANTHER" id="PTHR44688:SF16">
    <property type="entry name" value="DNA-BINDING TRANSCRIPTIONAL ACTIVATOR DEVR_DOSR"/>
    <property type="match status" value="1"/>
</dbReference>
<dbReference type="InterPro" id="IPR016032">
    <property type="entry name" value="Sig_transdc_resp-reg_C-effctor"/>
</dbReference>
<evidence type="ECO:0000313" key="8">
    <source>
        <dbReference type="Proteomes" id="UP000503464"/>
    </source>
</evidence>